<proteinExistence type="predicted"/>
<name>A0A382UH79_9ZZZZ</name>
<sequence>MSCANCPHSLQRSFHPACFWGFTRRTLLKSLFGGGLGLPFFDRIANATRKKDPRRSRLTPGDRLVFAFDDRKGQPITPEDIPLDERPAFAYPMDPITEVVRSRFRLNQVLLVRLKPEGLSERTREYALQGLVCYSAVCTHTGCDVS</sequence>
<dbReference type="EMBL" id="UINC01144234">
    <property type="protein sequence ID" value="SVD33619.1"/>
    <property type="molecule type" value="Genomic_DNA"/>
</dbReference>
<dbReference type="SUPFAM" id="SSF50022">
    <property type="entry name" value="ISP domain"/>
    <property type="match status" value="1"/>
</dbReference>
<protein>
    <recommendedName>
        <fullName evidence="2">Rieske domain-containing protein</fullName>
    </recommendedName>
</protein>
<dbReference type="Gene3D" id="2.102.10.10">
    <property type="entry name" value="Rieske [2Fe-2S] iron-sulphur domain"/>
    <property type="match status" value="1"/>
</dbReference>
<dbReference type="GO" id="GO:0051537">
    <property type="term" value="F:2 iron, 2 sulfur cluster binding"/>
    <property type="evidence" value="ECO:0007669"/>
    <property type="project" value="InterPro"/>
</dbReference>
<feature type="non-terminal residue" evidence="1">
    <location>
        <position position="146"/>
    </location>
</feature>
<dbReference type="AlphaFoldDB" id="A0A382UH79"/>
<evidence type="ECO:0008006" key="2">
    <source>
        <dbReference type="Google" id="ProtNLM"/>
    </source>
</evidence>
<reference evidence="1" key="1">
    <citation type="submission" date="2018-05" db="EMBL/GenBank/DDBJ databases">
        <authorList>
            <person name="Lanie J.A."/>
            <person name="Ng W.-L."/>
            <person name="Kazmierczak K.M."/>
            <person name="Andrzejewski T.M."/>
            <person name="Davidsen T.M."/>
            <person name="Wayne K.J."/>
            <person name="Tettelin H."/>
            <person name="Glass J.I."/>
            <person name="Rusch D."/>
            <person name="Podicherti R."/>
            <person name="Tsui H.-C.T."/>
            <person name="Winkler M.E."/>
        </authorList>
    </citation>
    <scope>NUCLEOTIDE SEQUENCE</scope>
</reference>
<accession>A0A382UH79</accession>
<organism evidence="1">
    <name type="scientific">marine metagenome</name>
    <dbReference type="NCBI Taxonomy" id="408172"/>
    <lineage>
        <taxon>unclassified sequences</taxon>
        <taxon>metagenomes</taxon>
        <taxon>ecological metagenomes</taxon>
    </lineage>
</organism>
<dbReference type="InterPro" id="IPR036922">
    <property type="entry name" value="Rieske_2Fe-2S_sf"/>
</dbReference>
<gene>
    <name evidence="1" type="ORF">METZ01_LOCUS386473</name>
</gene>
<evidence type="ECO:0000313" key="1">
    <source>
        <dbReference type="EMBL" id="SVD33619.1"/>
    </source>
</evidence>